<sequence length="186" mass="21228">MFVFTTYDRVRRRQQIQISLVDVIVDVNREEEILLSQLRDVVPPPPPPPPPVQMKMDAAFGGEMKQRVSWDCAAGTDRRNRGGLWVTEDLNVPYFTSTFFKEVVVLELVDHDFDLTWNLLDWTRDVEHDGLHLELTLGRRVKLQRVVGTDEDDCVFSGGLMSRTSENNVVAAAQLSNSCSRHKVIC</sequence>
<proteinExistence type="predicted"/>
<gene>
    <name evidence="1" type="ORF">F2P81_015863</name>
</gene>
<dbReference type="EMBL" id="VEVO01000014">
    <property type="protein sequence ID" value="KAF0031308.1"/>
    <property type="molecule type" value="Genomic_DNA"/>
</dbReference>
<protein>
    <submittedName>
        <fullName evidence="1">Uncharacterized protein</fullName>
    </submittedName>
</protein>
<organism evidence="1 2">
    <name type="scientific">Scophthalmus maximus</name>
    <name type="common">Turbot</name>
    <name type="synonym">Psetta maxima</name>
    <dbReference type="NCBI Taxonomy" id="52904"/>
    <lineage>
        <taxon>Eukaryota</taxon>
        <taxon>Metazoa</taxon>
        <taxon>Chordata</taxon>
        <taxon>Craniata</taxon>
        <taxon>Vertebrata</taxon>
        <taxon>Euteleostomi</taxon>
        <taxon>Actinopterygii</taxon>
        <taxon>Neopterygii</taxon>
        <taxon>Teleostei</taxon>
        <taxon>Neoteleostei</taxon>
        <taxon>Acanthomorphata</taxon>
        <taxon>Carangaria</taxon>
        <taxon>Pleuronectiformes</taxon>
        <taxon>Pleuronectoidei</taxon>
        <taxon>Scophthalmidae</taxon>
        <taxon>Scophthalmus</taxon>
    </lineage>
</organism>
<evidence type="ECO:0000313" key="2">
    <source>
        <dbReference type="Proteomes" id="UP000438429"/>
    </source>
</evidence>
<dbReference type="AlphaFoldDB" id="A0A6A4SGG1"/>
<dbReference type="Proteomes" id="UP000438429">
    <property type="component" value="Unassembled WGS sequence"/>
</dbReference>
<name>A0A6A4SGG1_SCOMX</name>
<evidence type="ECO:0000313" key="1">
    <source>
        <dbReference type="EMBL" id="KAF0031308.1"/>
    </source>
</evidence>
<reference evidence="1 2" key="1">
    <citation type="submission" date="2019-06" db="EMBL/GenBank/DDBJ databases">
        <title>Draft genomes of female and male turbot (Scophthalmus maximus).</title>
        <authorList>
            <person name="Xu H."/>
            <person name="Xu X.-W."/>
            <person name="Shao C."/>
            <person name="Chen S."/>
        </authorList>
    </citation>
    <scope>NUCLEOTIDE SEQUENCE [LARGE SCALE GENOMIC DNA]</scope>
    <source>
        <strain evidence="1">Ysfricsl-2016a</strain>
        <tissue evidence="1">Blood</tissue>
    </source>
</reference>
<comment type="caution">
    <text evidence="1">The sequence shown here is derived from an EMBL/GenBank/DDBJ whole genome shotgun (WGS) entry which is preliminary data.</text>
</comment>
<accession>A0A6A4SGG1</accession>